<dbReference type="GO" id="GO:0046933">
    <property type="term" value="F:proton-transporting ATP synthase activity, rotational mechanism"/>
    <property type="evidence" value="ECO:0007669"/>
    <property type="project" value="InterPro"/>
</dbReference>
<evidence type="ECO:0000256" key="9">
    <source>
        <dbReference type="ARBA" id="ARBA00030215"/>
    </source>
</evidence>
<evidence type="ECO:0000259" key="12">
    <source>
        <dbReference type="Pfam" id="PF02823"/>
    </source>
</evidence>
<name>A0A5M8FFK1_9GAMM</name>
<dbReference type="CDD" id="cd12152">
    <property type="entry name" value="F1-ATPase_delta"/>
    <property type="match status" value="1"/>
</dbReference>
<evidence type="ECO:0000256" key="11">
    <source>
        <dbReference type="SAM" id="Coils"/>
    </source>
</evidence>
<dbReference type="EMBL" id="VWXX01000032">
    <property type="protein sequence ID" value="KAA6183487.1"/>
    <property type="molecule type" value="Genomic_DNA"/>
</dbReference>
<evidence type="ECO:0000256" key="7">
    <source>
        <dbReference type="ARBA" id="ARBA00023136"/>
    </source>
</evidence>
<evidence type="ECO:0000313" key="14">
    <source>
        <dbReference type="Proteomes" id="UP000322981"/>
    </source>
</evidence>
<keyword evidence="8" id="KW-0066">ATP synthesis</keyword>
<proteinExistence type="inferred from homology"/>
<evidence type="ECO:0000256" key="8">
    <source>
        <dbReference type="ARBA" id="ARBA00023196"/>
    </source>
</evidence>
<dbReference type="InterPro" id="IPR001469">
    <property type="entry name" value="ATP_synth_F1_dsu/esu"/>
</dbReference>
<evidence type="ECO:0000256" key="5">
    <source>
        <dbReference type="ARBA" id="ARBA00022448"/>
    </source>
</evidence>
<keyword evidence="6" id="KW-0406">Ion transport</keyword>
<comment type="caution">
    <text evidence="13">The sequence shown here is derived from an EMBL/GenBank/DDBJ whole genome shotgun (WGS) entry which is preliminary data.</text>
</comment>
<evidence type="ECO:0000256" key="2">
    <source>
        <dbReference type="ARBA" id="ARBA00004184"/>
    </source>
</evidence>
<evidence type="ECO:0000256" key="10">
    <source>
        <dbReference type="ARBA" id="ARBA00031795"/>
    </source>
</evidence>
<dbReference type="InterPro" id="IPR020546">
    <property type="entry name" value="ATP_synth_F1_dsu/esu_N"/>
</dbReference>
<comment type="subcellular location">
    <subcellularLocation>
        <location evidence="2">Endomembrane system</location>
        <topology evidence="2">Peripheral membrane protein</topology>
    </subcellularLocation>
</comment>
<dbReference type="SUPFAM" id="SSF51344">
    <property type="entry name" value="Epsilon subunit of F1F0-ATP synthase N-terminal domain"/>
    <property type="match status" value="1"/>
</dbReference>
<gene>
    <name evidence="13" type="ORF">F2Q65_15610</name>
</gene>
<reference evidence="13 14" key="1">
    <citation type="submission" date="2019-09" db="EMBL/GenBank/DDBJ databases">
        <title>Whole-genome sequence of the purple sulfur bacterium Thiohalocapsa marina DSM 19078.</title>
        <authorList>
            <person name="Kyndt J.A."/>
            <person name="Meyer T.E."/>
        </authorList>
    </citation>
    <scope>NUCLEOTIDE SEQUENCE [LARGE SCALE GENOMIC DNA]</scope>
    <source>
        <strain evidence="13 14">DSM 19078</strain>
    </source>
</reference>
<dbReference type="GO" id="GO:0012505">
    <property type="term" value="C:endomembrane system"/>
    <property type="evidence" value="ECO:0007669"/>
    <property type="project" value="UniProtKB-SubCell"/>
</dbReference>
<comment type="function">
    <text evidence="1">Produces ATP from ADP in the presence of a proton gradient across the membrane.</text>
</comment>
<keyword evidence="14" id="KW-1185">Reference proteome</keyword>
<evidence type="ECO:0000313" key="13">
    <source>
        <dbReference type="EMBL" id="KAA6183487.1"/>
    </source>
</evidence>
<dbReference type="Pfam" id="PF02823">
    <property type="entry name" value="ATP-synt_DE_N"/>
    <property type="match status" value="1"/>
</dbReference>
<comment type="similarity">
    <text evidence="3">Belongs to the ATPase epsilon chain family.</text>
</comment>
<evidence type="ECO:0000256" key="3">
    <source>
        <dbReference type="ARBA" id="ARBA00005712"/>
    </source>
</evidence>
<evidence type="ECO:0000256" key="4">
    <source>
        <dbReference type="ARBA" id="ARBA00014480"/>
    </source>
</evidence>
<keyword evidence="5" id="KW-0813">Transport</keyword>
<keyword evidence="11" id="KW-0175">Coiled coil</keyword>
<evidence type="ECO:0000256" key="6">
    <source>
        <dbReference type="ARBA" id="ARBA00023065"/>
    </source>
</evidence>
<protein>
    <recommendedName>
        <fullName evidence="4">ATP synthase epsilon chain</fullName>
    </recommendedName>
    <alternativeName>
        <fullName evidence="10">ATP synthase F1 sector epsilon subunit</fullName>
    </alternativeName>
    <alternativeName>
        <fullName evidence="9">F-ATPase epsilon subunit</fullName>
    </alternativeName>
</protein>
<sequence length="136" mass="15423">MSTFAVNLQDAHGQERFDAVRSFVGTDATGSFGLLAGHACFMTILELGLARLRHADGRLEYLALPGALVDFRDNQLVLSTRRYYRDPDYARISALLRERLAAEEQDLAALRDSLQRLEREMLRRLWELGRGGEQGR</sequence>
<dbReference type="Gene3D" id="2.60.15.10">
    <property type="entry name" value="F0F1 ATP synthase delta/epsilon subunit, N-terminal"/>
    <property type="match status" value="1"/>
</dbReference>
<dbReference type="Proteomes" id="UP000322981">
    <property type="component" value="Unassembled WGS sequence"/>
</dbReference>
<evidence type="ECO:0000256" key="1">
    <source>
        <dbReference type="ARBA" id="ARBA00003543"/>
    </source>
</evidence>
<dbReference type="AlphaFoldDB" id="A0A5M8FFK1"/>
<dbReference type="OrthoDB" id="272739at2"/>
<feature type="domain" description="ATP synthase F1 complex delta/epsilon subunit N-terminal" evidence="12">
    <location>
        <begin position="18"/>
        <end position="80"/>
    </location>
</feature>
<accession>A0A5M8FFK1</accession>
<keyword evidence="7" id="KW-0472">Membrane</keyword>
<dbReference type="RefSeq" id="WP_150094340.1">
    <property type="nucleotide sequence ID" value="NZ_VWXX01000032.1"/>
</dbReference>
<feature type="coiled-coil region" evidence="11">
    <location>
        <begin position="93"/>
        <end position="120"/>
    </location>
</feature>
<dbReference type="InterPro" id="IPR036771">
    <property type="entry name" value="ATPsynth_dsu/esu_N"/>
</dbReference>
<organism evidence="13 14">
    <name type="scientific">Thiohalocapsa marina</name>
    <dbReference type="NCBI Taxonomy" id="424902"/>
    <lineage>
        <taxon>Bacteria</taxon>
        <taxon>Pseudomonadati</taxon>
        <taxon>Pseudomonadota</taxon>
        <taxon>Gammaproteobacteria</taxon>
        <taxon>Chromatiales</taxon>
        <taxon>Chromatiaceae</taxon>
        <taxon>Thiohalocapsa</taxon>
    </lineage>
</organism>
<keyword evidence="8" id="KW-0139">CF(1)</keyword>
<dbReference type="GO" id="GO:0045259">
    <property type="term" value="C:proton-transporting ATP synthase complex"/>
    <property type="evidence" value="ECO:0007669"/>
    <property type="project" value="UniProtKB-KW"/>
</dbReference>